<dbReference type="Proteomes" id="UP000095282">
    <property type="component" value="Unplaced"/>
</dbReference>
<dbReference type="InterPro" id="IPR021942">
    <property type="entry name" value="DUF3557"/>
</dbReference>
<dbReference type="PANTHER" id="PTHR31379:SF1">
    <property type="entry name" value="F-BOX C PROTEIN-RELATED"/>
    <property type="match status" value="1"/>
</dbReference>
<dbReference type="eggNOG" id="ENOG502RT6E">
    <property type="taxonomic scope" value="Eukaryota"/>
</dbReference>
<name>A0A1I7UGK5_9PELO</name>
<reference evidence="2" key="1">
    <citation type="submission" date="2016-11" db="UniProtKB">
        <authorList>
            <consortium name="WormBaseParasite"/>
        </authorList>
    </citation>
    <scope>IDENTIFICATION</scope>
</reference>
<dbReference type="AlphaFoldDB" id="A0A1I7UGK5"/>
<protein>
    <submittedName>
        <fullName evidence="2">FBA_2 domain-containing protein</fullName>
    </submittedName>
</protein>
<evidence type="ECO:0000313" key="2">
    <source>
        <dbReference type="WBParaSite" id="Csp11.Scaffold629.g9115.t1"/>
    </source>
</evidence>
<dbReference type="WBParaSite" id="Csp11.Scaffold629.g9115.t1">
    <property type="protein sequence ID" value="Csp11.Scaffold629.g9115.t1"/>
    <property type="gene ID" value="Csp11.Scaffold629.g9115"/>
</dbReference>
<dbReference type="PANTHER" id="PTHR31379">
    <property type="entry name" value="F-BOX C PROTEIN-RELATED-RELATED"/>
    <property type="match status" value="1"/>
</dbReference>
<keyword evidence="1" id="KW-1185">Reference proteome</keyword>
<sequence length="286" mass="33885">MEPKTLEILLKYVRFDQRASLALYIPSILPNEVSLDYFHLSDLSLTIDTVTYDFYEFWNFWIPSPPSKQEMKRIRDQKHFGNLFLRKIDLIGRWEHKVPLGITQGEAERKLIHFLIGKYEMVKIRRLRIDDVEDFMERIGEERKGKIWVEELGVQDGMEFQRICSFLNQGSFPLKKLEIEAKGDVDWDDERIQSARCLKIKAEPGFDSNKFLKTYLTRNHPQGTRLTLQVQNTSEILGIFDFLEENYSLKGLQLGRETIMDLGMCRMKLFEGSFWWIFDLEVLKLI</sequence>
<organism evidence="1 2">
    <name type="scientific">Caenorhabditis tropicalis</name>
    <dbReference type="NCBI Taxonomy" id="1561998"/>
    <lineage>
        <taxon>Eukaryota</taxon>
        <taxon>Metazoa</taxon>
        <taxon>Ecdysozoa</taxon>
        <taxon>Nematoda</taxon>
        <taxon>Chromadorea</taxon>
        <taxon>Rhabditida</taxon>
        <taxon>Rhabditina</taxon>
        <taxon>Rhabditomorpha</taxon>
        <taxon>Rhabditoidea</taxon>
        <taxon>Rhabditidae</taxon>
        <taxon>Peloderinae</taxon>
        <taxon>Caenorhabditis</taxon>
    </lineage>
</organism>
<evidence type="ECO:0000313" key="1">
    <source>
        <dbReference type="Proteomes" id="UP000095282"/>
    </source>
</evidence>
<dbReference type="STRING" id="1561998.A0A1I7UGK5"/>
<proteinExistence type="predicted"/>
<accession>A0A1I7UGK5</accession>